<keyword evidence="1" id="KW-0479">Metal-binding</keyword>
<evidence type="ECO:0000256" key="1">
    <source>
        <dbReference type="ARBA" id="ARBA00022723"/>
    </source>
</evidence>
<dbReference type="SUPFAM" id="SSF46565">
    <property type="entry name" value="Chaperone J-domain"/>
    <property type="match status" value="1"/>
</dbReference>
<comment type="caution">
    <text evidence="9">The sequence shown here is derived from an EMBL/GenBank/DDBJ whole genome shotgun (WGS) entry which is preliminary data.</text>
</comment>
<dbReference type="PRINTS" id="PR00625">
    <property type="entry name" value="JDOMAIN"/>
</dbReference>
<evidence type="ECO:0000313" key="9">
    <source>
        <dbReference type="EMBL" id="KKN37887.1"/>
    </source>
</evidence>
<dbReference type="HAMAP" id="MF_01152">
    <property type="entry name" value="DnaJ"/>
    <property type="match status" value="1"/>
</dbReference>
<dbReference type="InterPro" id="IPR001623">
    <property type="entry name" value="DnaJ_domain"/>
</dbReference>
<evidence type="ECO:0000256" key="4">
    <source>
        <dbReference type="ARBA" id="ARBA00022833"/>
    </source>
</evidence>
<protein>
    <recommendedName>
        <fullName evidence="10">J domain-containing protein</fullName>
    </recommendedName>
</protein>
<evidence type="ECO:0000256" key="6">
    <source>
        <dbReference type="SAM" id="MobiDB-lite"/>
    </source>
</evidence>
<name>A0A0F9QLN3_9ZZZZ</name>
<dbReference type="Pfam" id="PF01556">
    <property type="entry name" value="DnaJ_C"/>
    <property type="match status" value="1"/>
</dbReference>
<evidence type="ECO:0008006" key="10">
    <source>
        <dbReference type="Google" id="ProtNLM"/>
    </source>
</evidence>
<dbReference type="GO" id="GO:0005737">
    <property type="term" value="C:cytoplasm"/>
    <property type="evidence" value="ECO:0007669"/>
    <property type="project" value="TreeGrafter"/>
</dbReference>
<dbReference type="CDD" id="cd10719">
    <property type="entry name" value="DnaJ_zf"/>
    <property type="match status" value="1"/>
</dbReference>
<evidence type="ECO:0000256" key="5">
    <source>
        <dbReference type="ARBA" id="ARBA00023186"/>
    </source>
</evidence>
<dbReference type="AlphaFoldDB" id="A0A0F9QLN3"/>
<evidence type="ECO:0000256" key="3">
    <source>
        <dbReference type="ARBA" id="ARBA00022771"/>
    </source>
</evidence>
<dbReference type="GO" id="GO:0031072">
    <property type="term" value="F:heat shock protein binding"/>
    <property type="evidence" value="ECO:0007669"/>
    <property type="project" value="InterPro"/>
</dbReference>
<dbReference type="PROSITE" id="PS50076">
    <property type="entry name" value="DNAJ_2"/>
    <property type="match status" value="1"/>
</dbReference>
<keyword evidence="3" id="KW-0863">Zinc-finger</keyword>
<reference evidence="9" key="1">
    <citation type="journal article" date="2015" name="Nature">
        <title>Complex archaea that bridge the gap between prokaryotes and eukaryotes.</title>
        <authorList>
            <person name="Spang A."/>
            <person name="Saw J.H."/>
            <person name="Jorgensen S.L."/>
            <person name="Zaremba-Niedzwiedzka K."/>
            <person name="Martijn J."/>
            <person name="Lind A.E."/>
            <person name="van Eijk R."/>
            <person name="Schleper C."/>
            <person name="Guy L."/>
            <person name="Ettema T.J."/>
        </authorList>
    </citation>
    <scope>NUCLEOTIDE SEQUENCE</scope>
</reference>
<dbReference type="GO" id="GO:0042026">
    <property type="term" value="P:protein refolding"/>
    <property type="evidence" value="ECO:0007669"/>
    <property type="project" value="TreeGrafter"/>
</dbReference>
<keyword evidence="2" id="KW-0677">Repeat</keyword>
<feature type="domain" description="J" evidence="7">
    <location>
        <begin position="3"/>
        <end position="68"/>
    </location>
</feature>
<evidence type="ECO:0000256" key="2">
    <source>
        <dbReference type="ARBA" id="ARBA00022737"/>
    </source>
</evidence>
<gene>
    <name evidence="9" type="ORF">LCGC14_0758960</name>
</gene>
<dbReference type="InterPro" id="IPR002939">
    <property type="entry name" value="DnaJ_C"/>
</dbReference>
<keyword evidence="4" id="KW-0862">Zinc</keyword>
<keyword evidence="5" id="KW-0143">Chaperone</keyword>
<dbReference type="InterPro" id="IPR036410">
    <property type="entry name" value="HSP_DnaJ_Cys-rich_dom_sf"/>
</dbReference>
<dbReference type="FunFam" id="2.60.260.20:FF:000005">
    <property type="entry name" value="Chaperone protein dnaJ 1, mitochondrial"/>
    <property type="match status" value="1"/>
</dbReference>
<evidence type="ECO:0000259" key="7">
    <source>
        <dbReference type="PROSITE" id="PS50076"/>
    </source>
</evidence>
<dbReference type="CDD" id="cd10747">
    <property type="entry name" value="DnaJ_C"/>
    <property type="match status" value="1"/>
</dbReference>
<dbReference type="Gene3D" id="1.10.287.110">
    <property type="entry name" value="DnaJ domain"/>
    <property type="match status" value="1"/>
</dbReference>
<dbReference type="SUPFAM" id="SSF57938">
    <property type="entry name" value="DnaJ/Hsp40 cysteine-rich domain"/>
    <property type="match status" value="1"/>
</dbReference>
<dbReference type="PANTHER" id="PTHR43096:SF10">
    <property type="entry name" value="CHAPERONE PROTEIN DNAJ A6, CHLOROPLASTIC"/>
    <property type="match status" value="1"/>
</dbReference>
<accession>A0A0F9QLN3</accession>
<dbReference type="GO" id="GO:0009408">
    <property type="term" value="P:response to heat"/>
    <property type="evidence" value="ECO:0007669"/>
    <property type="project" value="InterPro"/>
</dbReference>
<dbReference type="EMBL" id="LAZR01001864">
    <property type="protein sequence ID" value="KKN37887.1"/>
    <property type="molecule type" value="Genomic_DNA"/>
</dbReference>
<dbReference type="InterPro" id="IPR018253">
    <property type="entry name" value="DnaJ_domain_CS"/>
</dbReference>
<dbReference type="GO" id="GO:0008270">
    <property type="term" value="F:zinc ion binding"/>
    <property type="evidence" value="ECO:0007669"/>
    <property type="project" value="UniProtKB-KW"/>
</dbReference>
<dbReference type="Pfam" id="PF00226">
    <property type="entry name" value="DnaJ"/>
    <property type="match status" value="1"/>
</dbReference>
<dbReference type="Gene3D" id="2.60.260.20">
    <property type="entry name" value="Urease metallochaperone UreE, N-terminal domain"/>
    <property type="match status" value="2"/>
</dbReference>
<dbReference type="PROSITE" id="PS51188">
    <property type="entry name" value="ZF_CR"/>
    <property type="match status" value="1"/>
</dbReference>
<dbReference type="SMART" id="SM00271">
    <property type="entry name" value="DnaJ"/>
    <property type="match status" value="1"/>
</dbReference>
<feature type="domain" description="CR-type" evidence="8">
    <location>
        <begin position="119"/>
        <end position="197"/>
    </location>
</feature>
<dbReference type="GO" id="GO:0005524">
    <property type="term" value="F:ATP binding"/>
    <property type="evidence" value="ECO:0007669"/>
    <property type="project" value="InterPro"/>
</dbReference>
<organism evidence="9">
    <name type="scientific">marine sediment metagenome</name>
    <dbReference type="NCBI Taxonomy" id="412755"/>
    <lineage>
        <taxon>unclassified sequences</taxon>
        <taxon>metagenomes</taxon>
        <taxon>ecological metagenomes</taxon>
    </lineage>
</organism>
<dbReference type="FunFam" id="2.10.230.10:FF:000002">
    <property type="entry name" value="Molecular chaperone DnaJ"/>
    <property type="match status" value="1"/>
</dbReference>
<evidence type="ECO:0000259" key="8">
    <source>
        <dbReference type="PROSITE" id="PS51188"/>
    </source>
</evidence>
<dbReference type="SUPFAM" id="SSF49493">
    <property type="entry name" value="HSP40/DnaJ peptide-binding domain"/>
    <property type="match status" value="2"/>
</dbReference>
<feature type="compositionally biased region" description="Basic and acidic residues" evidence="6">
    <location>
        <begin position="21"/>
        <end position="47"/>
    </location>
</feature>
<sequence length="335" mass="36727">MKDPYKTLGVKKDADAGEIKKAYRDLAKQTHPDKNPDDPKSEDKFKEVSAAYELLNDAEKRQQYDLYGEGGPQSQYQPGSGFPGGYDPFANMGGFGRRSVRGSDAHKSIRISFMDAAHGCVKKISIDYPYECNTCKGNGSKDGTKIRPCNMCGGAGKVGYNQGFMQILQTCHECQGQGHIVIEKCTDCFGHGIKTRNEILKVTVPAGLDDGMTMRLTGKGMPSPYGAESGDMYLTVLIASHPKFKRNGIHVYSEKTIGYIDAILGVKIPVETIHGQVKLKIPAGTQPETILKIKHKGVSGRVDNGNHMVCIKVSLPKEISEKEKDILEKLRSIKI</sequence>
<dbReference type="InterPro" id="IPR012724">
    <property type="entry name" value="DnaJ"/>
</dbReference>
<dbReference type="CDD" id="cd06257">
    <property type="entry name" value="DnaJ"/>
    <property type="match status" value="1"/>
</dbReference>
<dbReference type="InterPro" id="IPR036869">
    <property type="entry name" value="J_dom_sf"/>
</dbReference>
<dbReference type="InterPro" id="IPR001305">
    <property type="entry name" value="HSP_DnaJ_Cys-rich_dom"/>
</dbReference>
<dbReference type="Gene3D" id="2.10.230.10">
    <property type="entry name" value="Heat shock protein DnaJ, cysteine-rich domain"/>
    <property type="match status" value="1"/>
</dbReference>
<dbReference type="GO" id="GO:0051082">
    <property type="term" value="F:unfolded protein binding"/>
    <property type="evidence" value="ECO:0007669"/>
    <property type="project" value="InterPro"/>
</dbReference>
<proteinExistence type="inferred from homology"/>
<dbReference type="InterPro" id="IPR008971">
    <property type="entry name" value="HSP40/DnaJ_pept-bd"/>
</dbReference>
<dbReference type="PROSITE" id="PS00636">
    <property type="entry name" value="DNAJ_1"/>
    <property type="match status" value="1"/>
</dbReference>
<dbReference type="Pfam" id="PF00684">
    <property type="entry name" value="DnaJ_CXXCXGXG"/>
    <property type="match status" value="1"/>
</dbReference>
<dbReference type="PANTHER" id="PTHR43096">
    <property type="entry name" value="DNAJ HOMOLOG 1, MITOCHONDRIAL-RELATED"/>
    <property type="match status" value="1"/>
</dbReference>
<feature type="region of interest" description="Disordered" evidence="6">
    <location>
        <begin position="21"/>
        <end position="48"/>
    </location>
</feature>